<dbReference type="PANTHER" id="PTHR30136:SF24">
    <property type="entry name" value="HTH-TYPE TRANSCRIPTIONAL REPRESSOR ALLR"/>
    <property type="match status" value="1"/>
</dbReference>
<feature type="domain" description="IclR-ED" evidence="5">
    <location>
        <begin position="76"/>
        <end position="256"/>
    </location>
</feature>
<dbReference type="InterPro" id="IPR029016">
    <property type="entry name" value="GAF-like_dom_sf"/>
</dbReference>
<dbReference type="Gene3D" id="1.10.10.10">
    <property type="entry name" value="Winged helix-like DNA-binding domain superfamily/Winged helix DNA-binding domain"/>
    <property type="match status" value="1"/>
</dbReference>
<organism evidence="6 7">
    <name type="scientific">Nocardioides bigeumensis</name>
    <dbReference type="NCBI Taxonomy" id="433657"/>
    <lineage>
        <taxon>Bacteria</taxon>
        <taxon>Bacillati</taxon>
        <taxon>Actinomycetota</taxon>
        <taxon>Actinomycetes</taxon>
        <taxon>Propionibacteriales</taxon>
        <taxon>Nocardioidaceae</taxon>
        <taxon>Nocardioides</taxon>
    </lineage>
</organism>
<reference evidence="6 7" key="1">
    <citation type="journal article" date="2019" name="Int. J. Syst. Evol. Microbiol.">
        <title>The Global Catalogue of Microorganisms (GCM) 10K type strain sequencing project: providing services to taxonomists for standard genome sequencing and annotation.</title>
        <authorList>
            <consortium name="The Broad Institute Genomics Platform"/>
            <consortium name="The Broad Institute Genome Sequencing Center for Infectious Disease"/>
            <person name="Wu L."/>
            <person name="Ma J."/>
        </authorList>
    </citation>
    <scope>NUCLEOTIDE SEQUENCE [LARGE SCALE GENOMIC DNA]</scope>
    <source>
        <strain evidence="6 7">JCM 16021</strain>
    </source>
</reference>
<dbReference type="Pfam" id="PF09339">
    <property type="entry name" value="HTH_IclR"/>
    <property type="match status" value="1"/>
</dbReference>
<evidence type="ECO:0000313" key="7">
    <source>
        <dbReference type="Proteomes" id="UP001500575"/>
    </source>
</evidence>
<dbReference type="InterPro" id="IPR036390">
    <property type="entry name" value="WH_DNA-bd_sf"/>
</dbReference>
<name>A0ABN2YBA4_9ACTN</name>
<dbReference type="PROSITE" id="PS51078">
    <property type="entry name" value="ICLR_ED"/>
    <property type="match status" value="1"/>
</dbReference>
<keyword evidence="7" id="KW-1185">Reference proteome</keyword>
<dbReference type="SUPFAM" id="SSF46785">
    <property type="entry name" value="Winged helix' DNA-binding domain"/>
    <property type="match status" value="1"/>
</dbReference>
<dbReference type="Gene3D" id="3.30.450.40">
    <property type="match status" value="1"/>
</dbReference>
<keyword evidence="3" id="KW-0804">Transcription</keyword>
<keyword evidence="2" id="KW-0238">DNA-binding</keyword>
<dbReference type="PROSITE" id="PS51077">
    <property type="entry name" value="HTH_ICLR"/>
    <property type="match status" value="1"/>
</dbReference>
<evidence type="ECO:0000313" key="6">
    <source>
        <dbReference type="EMBL" id="GAA2123825.1"/>
    </source>
</evidence>
<dbReference type="InterPro" id="IPR005471">
    <property type="entry name" value="Tscrpt_reg_IclR_N"/>
</dbReference>
<gene>
    <name evidence="6" type="ORF">GCM10009843_19930</name>
</gene>
<dbReference type="SUPFAM" id="SSF55781">
    <property type="entry name" value="GAF domain-like"/>
    <property type="match status" value="1"/>
</dbReference>
<protein>
    <submittedName>
        <fullName evidence="6">IclR family transcriptional regulator</fullName>
    </submittedName>
</protein>
<evidence type="ECO:0000256" key="1">
    <source>
        <dbReference type="ARBA" id="ARBA00023015"/>
    </source>
</evidence>
<dbReference type="InterPro" id="IPR014757">
    <property type="entry name" value="Tscrpt_reg_IclR_C"/>
</dbReference>
<dbReference type="InterPro" id="IPR050707">
    <property type="entry name" value="HTH_MetabolicPath_Reg"/>
</dbReference>
<dbReference type="PANTHER" id="PTHR30136">
    <property type="entry name" value="HELIX-TURN-HELIX TRANSCRIPTIONAL REGULATOR, ICLR FAMILY"/>
    <property type="match status" value="1"/>
</dbReference>
<comment type="caution">
    <text evidence="6">The sequence shown here is derived from an EMBL/GenBank/DDBJ whole genome shotgun (WGS) entry which is preliminary data.</text>
</comment>
<dbReference type="EMBL" id="BAAAQQ010000011">
    <property type="protein sequence ID" value="GAA2123825.1"/>
    <property type="molecule type" value="Genomic_DNA"/>
</dbReference>
<evidence type="ECO:0000259" key="4">
    <source>
        <dbReference type="PROSITE" id="PS51077"/>
    </source>
</evidence>
<dbReference type="InterPro" id="IPR036388">
    <property type="entry name" value="WH-like_DNA-bd_sf"/>
</dbReference>
<evidence type="ECO:0000259" key="5">
    <source>
        <dbReference type="PROSITE" id="PS51078"/>
    </source>
</evidence>
<sequence>MLRQESGHGSRLQSVERAAKLLRAVAAATGPAGSATALAETVGLNRTTTWRILTTLEHEHLVRLDRETGWYSLGFGLLDLAGQAAGTSLAQASRRVLQQVAAQTGETASLAVMRDGALTYVAEAGAGSVVSAGWHGRSVALHATSTGKAYLAFCSDDEVRKLLTVTSRGRLPRYTDTTITTLAELTGALSTTRTQGYGTCRGEFESSAWGVSAPVLNGSGVPLAVVSIWGPSERITDERFVALGEVAVDAAGEIGR</sequence>
<keyword evidence="1" id="KW-0805">Transcription regulation</keyword>
<dbReference type="Proteomes" id="UP001500575">
    <property type="component" value="Unassembled WGS sequence"/>
</dbReference>
<evidence type="ECO:0000256" key="2">
    <source>
        <dbReference type="ARBA" id="ARBA00023125"/>
    </source>
</evidence>
<dbReference type="Pfam" id="PF01614">
    <property type="entry name" value="IclR_C"/>
    <property type="match status" value="1"/>
</dbReference>
<dbReference type="SMART" id="SM00346">
    <property type="entry name" value="HTH_ICLR"/>
    <property type="match status" value="1"/>
</dbReference>
<feature type="domain" description="HTH iclR-type" evidence="4">
    <location>
        <begin position="12"/>
        <end position="75"/>
    </location>
</feature>
<proteinExistence type="predicted"/>
<accession>A0ABN2YBA4</accession>
<evidence type="ECO:0000256" key="3">
    <source>
        <dbReference type="ARBA" id="ARBA00023163"/>
    </source>
</evidence>